<protein>
    <submittedName>
        <fullName evidence="1">Uncharacterized protein</fullName>
    </submittedName>
</protein>
<accession>A0A0M2NEM2</accession>
<dbReference type="Proteomes" id="UP000034076">
    <property type="component" value="Unassembled WGS sequence"/>
</dbReference>
<keyword evidence="2" id="KW-1185">Reference proteome</keyword>
<dbReference type="AlphaFoldDB" id="A0A0M2NEM2"/>
<dbReference type="STRING" id="270498.CHK_1361"/>
<organism evidence="1 2">
    <name type="scientific">Christensenella hongkongensis</name>
    <dbReference type="NCBI Taxonomy" id="270498"/>
    <lineage>
        <taxon>Bacteria</taxon>
        <taxon>Bacillati</taxon>
        <taxon>Bacillota</taxon>
        <taxon>Clostridia</taxon>
        <taxon>Christensenellales</taxon>
        <taxon>Christensenellaceae</taxon>
        <taxon>Christensenella</taxon>
    </lineage>
</organism>
<evidence type="ECO:0000313" key="1">
    <source>
        <dbReference type="EMBL" id="KKI50974.1"/>
    </source>
</evidence>
<comment type="caution">
    <text evidence="1">The sequence shown here is derived from an EMBL/GenBank/DDBJ whole genome shotgun (WGS) entry which is preliminary data.</text>
</comment>
<proteinExistence type="predicted"/>
<name>A0A0M2NEM2_9FIRM</name>
<dbReference type="EMBL" id="LAYJ01000088">
    <property type="protein sequence ID" value="KKI50974.1"/>
    <property type="molecule type" value="Genomic_DNA"/>
</dbReference>
<gene>
    <name evidence="1" type="ORF">CHK_1361</name>
</gene>
<sequence length="46" mass="5423">MDYECRYLTTGAIYSFFSLLNNDQDNHAGCMLRQQKNSDKCFVSFF</sequence>
<evidence type="ECO:0000313" key="2">
    <source>
        <dbReference type="Proteomes" id="UP000034076"/>
    </source>
</evidence>
<reference evidence="1 2" key="1">
    <citation type="submission" date="2015-04" db="EMBL/GenBank/DDBJ databases">
        <title>Draft genome sequence of bacteremic isolate Catabacter hongkongensis type strain HKU16T.</title>
        <authorList>
            <person name="Lau S.K."/>
            <person name="Teng J.L."/>
            <person name="Huang Y."/>
            <person name="Curreem S.O."/>
            <person name="Tsui S.K."/>
            <person name="Woo P.C."/>
        </authorList>
    </citation>
    <scope>NUCLEOTIDE SEQUENCE [LARGE SCALE GENOMIC DNA]</scope>
    <source>
        <strain evidence="1 2">HKU16</strain>
    </source>
</reference>